<organism evidence="13 16">
    <name type="scientific">Polyplax serrata</name>
    <name type="common">Common mouse louse</name>
    <dbReference type="NCBI Taxonomy" id="468196"/>
    <lineage>
        <taxon>Eukaryota</taxon>
        <taxon>Metazoa</taxon>
        <taxon>Ecdysozoa</taxon>
        <taxon>Arthropoda</taxon>
        <taxon>Hexapoda</taxon>
        <taxon>Insecta</taxon>
        <taxon>Pterygota</taxon>
        <taxon>Neoptera</taxon>
        <taxon>Paraneoptera</taxon>
        <taxon>Psocodea</taxon>
        <taxon>Troctomorpha</taxon>
        <taxon>Phthiraptera</taxon>
        <taxon>Anoplura</taxon>
        <taxon>Polyplacidae</taxon>
        <taxon>Polyplax</taxon>
    </lineage>
</organism>
<evidence type="ECO:0000256" key="4">
    <source>
        <dbReference type="ARBA" id="ARBA00013182"/>
    </source>
</evidence>
<evidence type="ECO:0000313" key="15">
    <source>
        <dbReference type="Proteomes" id="UP001359485"/>
    </source>
</evidence>
<reference evidence="13 16" key="1">
    <citation type="submission" date="2023-10" db="EMBL/GenBank/DDBJ databases">
        <title>Genomes of two closely related lineages of the louse Polyplax serrata with different host specificities.</title>
        <authorList>
            <person name="Martinu J."/>
            <person name="Tarabai H."/>
            <person name="Stefka J."/>
            <person name="Hypsa V."/>
        </authorList>
    </citation>
    <scope>NUCLEOTIDE SEQUENCE [LARGE SCALE GENOMIC DNA]</scope>
    <source>
        <strain evidence="14">98ZLc_SE</strain>
        <strain evidence="13">HR10_N</strain>
    </source>
</reference>
<evidence type="ECO:0000256" key="6">
    <source>
        <dbReference type="ARBA" id="ARBA00023002"/>
    </source>
</evidence>
<evidence type="ECO:0000313" key="13">
    <source>
        <dbReference type="EMBL" id="KAK6619411.1"/>
    </source>
</evidence>
<dbReference type="InterPro" id="IPR042157">
    <property type="entry name" value="HOT"/>
</dbReference>
<dbReference type="Proteomes" id="UP001372834">
    <property type="component" value="Unassembled WGS sequence"/>
</dbReference>
<evidence type="ECO:0000256" key="2">
    <source>
        <dbReference type="ARBA" id="ARBA00004173"/>
    </source>
</evidence>
<dbReference type="Pfam" id="PF25137">
    <property type="entry name" value="ADH_Fe_C"/>
    <property type="match status" value="1"/>
</dbReference>
<protein>
    <recommendedName>
        <fullName evidence="10">Probable hydroxyacid-oxoacid transhydrogenase, mitochondrial</fullName>
        <ecNumber evidence="4">1.1.99.24</ecNumber>
    </recommendedName>
</protein>
<dbReference type="Pfam" id="PF00465">
    <property type="entry name" value="Fe-ADH"/>
    <property type="match status" value="1"/>
</dbReference>
<dbReference type="EC" id="1.1.99.24" evidence="4"/>
<keyword evidence="5" id="KW-0809">Transit peptide</keyword>
<comment type="catalytic activity">
    <reaction evidence="1">
        <text>(S)-3-hydroxybutanoate + 2-oxoglutarate = (R)-2-hydroxyglutarate + acetoacetate</text>
        <dbReference type="Rhea" id="RHEA:23048"/>
        <dbReference type="ChEBI" id="CHEBI:11047"/>
        <dbReference type="ChEBI" id="CHEBI:13705"/>
        <dbReference type="ChEBI" id="CHEBI:15801"/>
        <dbReference type="ChEBI" id="CHEBI:16810"/>
        <dbReference type="EC" id="1.1.99.24"/>
    </reaction>
</comment>
<dbReference type="InterPro" id="IPR039697">
    <property type="entry name" value="Alcohol_dehydrogenase_Fe"/>
</dbReference>
<dbReference type="FunFam" id="1.20.1090.10:FF:000003">
    <property type="entry name" value="Probable hydroxyacid-oxoacid transhydrogenase, mitochondrial"/>
    <property type="match status" value="1"/>
</dbReference>
<accession>A0AAN8P302</accession>
<dbReference type="AlphaFoldDB" id="A0AAN8P302"/>
<dbReference type="PANTHER" id="PTHR11496">
    <property type="entry name" value="ALCOHOL DEHYDROGENASE"/>
    <property type="match status" value="1"/>
</dbReference>
<dbReference type="InterPro" id="IPR001670">
    <property type="entry name" value="ADH_Fe/GldA"/>
</dbReference>
<evidence type="ECO:0000256" key="10">
    <source>
        <dbReference type="ARBA" id="ARBA00070550"/>
    </source>
</evidence>
<evidence type="ECO:0000256" key="9">
    <source>
        <dbReference type="ARBA" id="ARBA00049496"/>
    </source>
</evidence>
<proteinExistence type="inferred from homology"/>
<dbReference type="Gene3D" id="3.40.50.1970">
    <property type="match status" value="1"/>
</dbReference>
<keyword evidence="7" id="KW-0496">Mitochondrion</keyword>
<dbReference type="GO" id="GO:0046872">
    <property type="term" value="F:metal ion binding"/>
    <property type="evidence" value="ECO:0007669"/>
    <property type="project" value="InterPro"/>
</dbReference>
<dbReference type="Proteomes" id="UP001359485">
    <property type="component" value="Unassembled WGS sequence"/>
</dbReference>
<name>A0AAN8P302_POLSC</name>
<dbReference type="Gene3D" id="1.20.1090.10">
    <property type="entry name" value="Dehydroquinate synthase-like - alpha domain"/>
    <property type="match status" value="1"/>
</dbReference>
<dbReference type="CDD" id="cd08190">
    <property type="entry name" value="HOT"/>
    <property type="match status" value="1"/>
</dbReference>
<evidence type="ECO:0000259" key="11">
    <source>
        <dbReference type="Pfam" id="PF00465"/>
    </source>
</evidence>
<evidence type="ECO:0000313" key="16">
    <source>
        <dbReference type="Proteomes" id="UP001372834"/>
    </source>
</evidence>
<evidence type="ECO:0000256" key="7">
    <source>
        <dbReference type="ARBA" id="ARBA00023128"/>
    </source>
</evidence>
<dbReference type="PANTHER" id="PTHR11496:SF83">
    <property type="entry name" value="HYDROXYACID-OXOACID TRANSHYDROGENASE, MITOCHONDRIAL"/>
    <property type="match status" value="1"/>
</dbReference>
<evidence type="ECO:0000256" key="5">
    <source>
        <dbReference type="ARBA" id="ARBA00022946"/>
    </source>
</evidence>
<gene>
    <name evidence="13" type="ORF">RUM43_012168</name>
    <name evidence="14" type="ORF">RUM44_004972</name>
</gene>
<comment type="catalytic activity">
    <reaction evidence="9">
        <text>4-hydroxybutanoate + 2-oxoglutarate = (R)-2-hydroxyglutarate + succinate semialdehyde</text>
        <dbReference type="Rhea" id="RHEA:24734"/>
        <dbReference type="ChEBI" id="CHEBI:15801"/>
        <dbReference type="ChEBI" id="CHEBI:16724"/>
        <dbReference type="ChEBI" id="CHEBI:16810"/>
        <dbReference type="ChEBI" id="CHEBI:57706"/>
        <dbReference type="EC" id="1.1.99.24"/>
    </reaction>
</comment>
<feature type="domain" description="Alcohol dehydrogenase iron-type/glycerol dehydrogenase GldA" evidence="11">
    <location>
        <begin position="46"/>
        <end position="219"/>
    </location>
</feature>
<dbReference type="SUPFAM" id="SSF56796">
    <property type="entry name" value="Dehydroquinate synthase-like"/>
    <property type="match status" value="1"/>
</dbReference>
<comment type="function">
    <text evidence="8">Catalyzes the cofactor-independent reversible oxidation of gamma-hydroxybutyrate (GHB) to succinic semialdehyde (SSA) coupled to reduction of 2-ketoglutarate (2-KG) to D-2-hydroxyglutarate (D-2-HG). L-3-hydroxybutyrate (L-3-OHB) is also a substrate for HOT when using 2-KG as hydrogen acceptor, resulting in the formation of D-2-HG.</text>
</comment>
<keyword evidence="6" id="KW-0560">Oxidoreductase</keyword>
<evidence type="ECO:0000256" key="8">
    <source>
        <dbReference type="ARBA" id="ARBA00024921"/>
    </source>
</evidence>
<dbReference type="GO" id="GO:0005739">
    <property type="term" value="C:mitochondrion"/>
    <property type="evidence" value="ECO:0007669"/>
    <property type="project" value="UniProtKB-SubCell"/>
</dbReference>
<evidence type="ECO:0000256" key="3">
    <source>
        <dbReference type="ARBA" id="ARBA00010005"/>
    </source>
</evidence>
<dbReference type="EMBL" id="JAWJWF010000008">
    <property type="protein sequence ID" value="KAK6630305.1"/>
    <property type="molecule type" value="Genomic_DNA"/>
</dbReference>
<feature type="domain" description="Fe-containing alcohol dehydrogenase-like C-terminal" evidence="12">
    <location>
        <begin position="267"/>
        <end position="457"/>
    </location>
</feature>
<dbReference type="EMBL" id="JAWJWE010000040">
    <property type="protein sequence ID" value="KAK6619411.1"/>
    <property type="molecule type" value="Genomic_DNA"/>
</dbReference>
<keyword evidence="15" id="KW-1185">Reference proteome</keyword>
<comment type="similarity">
    <text evidence="3">Belongs to the iron-containing alcohol dehydrogenase family. Hydroxyacid-oxoacid transhydrogenase subfamily.</text>
</comment>
<dbReference type="GO" id="GO:0047988">
    <property type="term" value="F:hydroxyacid-oxoacid transhydrogenase activity"/>
    <property type="evidence" value="ECO:0007669"/>
    <property type="project" value="UniProtKB-EC"/>
</dbReference>
<comment type="subcellular location">
    <subcellularLocation>
        <location evidence="2">Mitochondrion</location>
    </subcellularLocation>
</comment>
<sequence length="460" mass="50621">MEKKRIWNLMTAISKQTCPAHSHDTGRFSSLPSPGVKEYAFQVNSSTIRYGAGVTKEIGYDLAEMGVKKVCLVTDPKMVYLEPVRKALDSLSKAYVTCDVFDRVRIEPTDSSLLEAINYVKNKNFDGFVAVGGGSVLDTCKAANLYSCDPSAEFLDYVNTPVGKGKNVTVKLKPLVAVPTTSGTGSETTGVSIFDYTRLKMKTGISHRALRPTLGIIDPLNTLSLPERVAAYSGFDVLCHALESYTAIPYTERQRPAKPSQRPAYQGANPVSDVWAEYVLRTIQKYFERTVHRPDDIEARSNMHLASTLAGMGFGNAGVHLCHGMSYAISGLVKNHQPDGYSKSHPIIPHGLSVVITAPAVFRFTGSASPERHLQTASFLGRDVSKAKREDAGAILADTLREFMRIMKIENGIGELGFTKDDVENLVNGTLPQERINRLSPREQTKEDLRNIFMEAMTVY</sequence>
<dbReference type="GO" id="GO:0004022">
    <property type="term" value="F:alcohol dehydrogenase (NAD+) activity"/>
    <property type="evidence" value="ECO:0007669"/>
    <property type="project" value="InterPro"/>
</dbReference>
<dbReference type="InterPro" id="IPR056798">
    <property type="entry name" value="ADH_Fe_C"/>
</dbReference>
<comment type="caution">
    <text evidence="13">The sequence shown here is derived from an EMBL/GenBank/DDBJ whole genome shotgun (WGS) entry which is preliminary data.</text>
</comment>
<evidence type="ECO:0000313" key="14">
    <source>
        <dbReference type="EMBL" id="KAK6630305.1"/>
    </source>
</evidence>
<dbReference type="FunFam" id="3.40.50.1970:FF:000003">
    <property type="entry name" value="Alcohol dehydrogenase, iron-containing"/>
    <property type="match status" value="1"/>
</dbReference>
<evidence type="ECO:0000256" key="1">
    <source>
        <dbReference type="ARBA" id="ARBA00000813"/>
    </source>
</evidence>
<evidence type="ECO:0000259" key="12">
    <source>
        <dbReference type="Pfam" id="PF25137"/>
    </source>
</evidence>